<keyword evidence="1" id="KW-0812">Transmembrane</keyword>
<dbReference type="Proteomes" id="UP000290848">
    <property type="component" value="Unassembled WGS sequence"/>
</dbReference>
<feature type="transmembrane region" description="Helical" evidence="1">
    <location>
        <begin position="122"/>
        <end position="140"/>
    </location>
</feature>
<name>A0A4Q0MGF4_9SPHI</name>
<evidence type="ECO:0000256" key="1">
    <source>
        <dbReference type="SAM" id="Phobius"/>
    </source>
</evidence>
<keyword evidence="1" id="KW-0472">Membrane</keyword>
<feature type="transmembrane region" description="Helical" evidence="1">
    <location>
        <begin position="147"/>
        <end position="166"/>
    </location>
</feature>
<feature type="transmembrane region" description="Helical" evidence="1">
    <location>
        <begin position="12"/>
        <end position="32"/>
    </location>
</feature>
<sequence length="379" mass="42997">MTSIAKERFLALDVFRGMTVCFMIIVNTPGSGATPYSPLLHASWHGFTPTDLVFPSFLFAVGNAMSFSMQKFKNLPDSQVLAKIFKRAILIFLIGYLMYWFPFFRTNEEGHLALSPISDTRIMGVLQRIALCYLFASLLIRFFSTRIVIIISVFLLSLYWILLLLFGNPVDPLSMTGNAGLYLDKFLFGDSHLYHGEGIAFDPEGVLSTIPAIVNVIAGYYTGRFIQKKGQGFETIAKLLLVGALFIFIALCWHMVFPINKKLWTSSFVLLTSGLDMILLPALIYITAIRFPGRYAWTDFFTVFGKNPLAIYVLSEILFISFYLIEVDKGVSLYQYINTNFFQVITPGAFGSLLFAIFFMLACWCVGWFLNKRKIYIRV</sequence>
<accession>A0A4Q0MGF4</accession>
<dbReference type="RefSeq" id="WP_128767640.1">
    <property type="nucleotide sequence ID" value="NZ_RXOC01000001.1"/>
</dbReference>
<feature type="transmembrane region" description="Helical" evidence="1">
    <location>
        <begin position="205"/>
        <end position="223"/>
    </location>
</feature>
<keyword evidence="1" id="KW-1133">Transmembrane helix</keyword>
<feature type="transmembrane region" description="Helical" evidence="1">
    <location>
        <begin position="268"/>
        <end position="288"/>
    </location>
</feature>
<feature type="transmembrane region" description="Helical" evidence="1">
    <location>
        <begin position="345"/>
        <end position="370"/>
    </location>
</feature>
<dbReference type="PANTHER" id="PTHR31061">
    <property type="entry name" value="LD22376P"/>
    <property type="match status" value="1"/>
</dbReference>
<feature type="transmembrane region" description="Helical" evidence="1">
    <location>
        <begin position="235"/>
        <end position="256"/>
    </location>
</feature>
<feature type="transmembrane region" description="Helical" evidence="1">
    <location>
        <begin position="52"/>
        <end position="72"/>
    </location>
</feature>
<feature type="transmembrane region" description="Helical" evidence="1">
    <location>
        <begin position="309"/>
        <end position="325"/>
    </location>
</feature>
<organism evidence="2 3">
    <name type="scientific">Arcticibacter tournemirensis</name>
    <dbReference type="NCBI Taxonomy" id="699437"/>
    <lineage>
        <taxon>Bacteria</taxon>
        <taxon>Pseudomonadati</taxon>
        <taxon>Bacteroidota</taxon>
        <taxon>Sphingobacteriia</taxon>
        <taxon>Sphingobacteriales</taxon>
        <taxon>Sphingobacteriaceae</taxon>
        <taxon>Arcticibacter</taxon>
    </lineage>
</organism>
<reference evidence="2 3" key="1">
    <citation type="submission" date="2018-12" db="EMBL/GenBank/DDBJ databases">
        <title>The Draft Genome Sequence of the Soil Bacterium Pedobacter tournemirensis R1.</title>
        <authorList>
            <person name="He J."/>
        </authorList>
    </citation>
    <scope>NUCLEOTIDE SEQUENCE [LARGE SCALE GENOMIC DNA]</scope>
    <source>
        <strain evidence="2 3">R1</strain>
    </source>
</reference>
<proteinExistence type="predicted"/>
<dbReference type="AlphaFoldDB" id="A0A4Q0MGF4"/>
<comment type="caution">
    <text evidence="2">The sequence shown here is derived from an EMBL/GenBank/DDBJ whole genome shotgun (WGS) entry which is preliminary data.</text>
</comment>
<evidence type="ECO:0000313" key="2">
    <source>
        <dbReference type="EMBL" id="RXF72454.1"/>
    </source>
</evidence>
<dbReference type="PANTHER" id="PTHR31061:SF24">
    <property type="entry name" value="LD22376P"/>
    <property type="match status" value="1"/>
</dbReference>
<protein>
    <submittedName>
        <fullName evidence="2">DUF5009 domain-containing protein</fullName>
    </submittedName>
</protein>
<gene>
    <name evidence="2" type="ORF">EKH83_01655</name>
</gene>
<evidence type="ECO:0000313" key="3">
    <source>
        <dbReference type="Proteomes" id="UP000290848"/>
    </source>
</evidence>
<feature type="transmembrane region" description="Helical" evidence="1">
    <location>
        <begin position="84"/>
        <end position="102"/>
    </location>
</feature>
<dbReference type="EMBL" id="RXOC01000001">
    <property type="protein sequence ID" value="RXF72454.1"/>
    <property type="molecule type" value="Genomic_DNA"/>
</dbReference>